<dbReference type="AlphaFoldDB" id="A0A6N7XX65"/>
<dbReference type="PROSITE" id="PS00152">
    <property type="entry name" value="ATPASE_ALPHA_BETA"/>
    <property type="match status" value="1"/>
</dbReference>
<dbReference type="Pfam" id="PF00006">
    <property type="entry name" value="ATP-synt_ab"/>
    <property type="match status" value="1"/>
</dbReference>
<dbReference type="GO" id="GO:0005524">
    <property type="term" value="F:ATP binding"/>
    <property type="evidence" value="ECO:0007669"/>
    <property type="project" value="UniProtKB-UniRule"/>
</dbReference>
<name>A0A6N7XX65_9FIRM</name>
<dbReference type="GO" id="GO:0046961">
    <property type="term" value="F:proton-transporting ATPase activity, rotational mechanism"/>
    <property type="evidence" value="ECO:0007669"/>
    <property type="project" value="TreeGrafter"/>
</dbReference>
<evidence type="ECO:0000259" key="6">
    <source>
        <dbReference type="Pfam" id="PF02874"/>
    </source>
</evidence>
<dbReference type="Proteomes" id="UP000469523">
    <property type="component" value="Unassembled WGS sequence"/>
</dbReference>
<dbReference type="CDD" id="cd18118">
    <property type="entry name" value="ATP-synt_V_A-type_beta_N"/>
    <property type="match status" value="1"/>
</dbReference>
<keyword evidence="9" id="KW-1185">Reference proteome</keyword>
<keyword evidence="3 4" id="KW-0406">Ion transport</keyword>
<feature type="domain" description="ATPase F1/V1/A1 complex alpha/beta subunit N-terminal" evidence="6">
    <location>
        <begin position="11"/>
        <end position="73"/>
    </location>
</feature>
<dbReference type="InterPro" id="IPR020003">
    <property type="entry name" value="ATPase_a/bsu_AS"/>
</dbReference>
<feature type="domain" description="ATP synthase A/B type C-terminal" evidence="7">
    <location>
        <begin position="357"/>
        <end position="456"/>
    </location>
</feature>
<keyword evidence="4" id="KW-0375">Hydrogen ion transport</keyword>
<keyword evidence="2 4" id="KW-0813">Transport</keyword>
<dbReference type="NCBIfam" id="NF003235">
    <property type="entry name" value="PRK04196.1"/>
    <property type="match status" value="1"/>
</dbReference>
<gene>
    <name evidence="4" type="primary">atpB</name>
    <name evidence="8" type="ORF">FYJ83_13155</name>
</gene>
<sequence>MKKEYLVLDKVEGALIELSKVHAVGYGEIVEVENNLGEKKLGRVIKIDGDKVVVQVFGSTLGHSVENTKVSFEGRPFEIPLSKDILGRTFNGIGIPIDNGGDIYADNFYNVNGRPINPVSREYPRDYIQTGISSIDGLITLIRGQKLPIFSGSGLPHNELAAQIVRQAKIKVKGQERNNFSIVFAAIGVKHDEAFFFKEAFKKAGVQNKVVMYINYADDPIMERIIAPRAALTAAEYLAFEENQHVLVIMTDITSYGEALREVSSLREEVPSRRGYPGYLYSDLASLYERAGMLKDREGSVTLIPILTMPNDDITHPIPDLTGYITEGQIVLSRELHQKNIYPPINVLPSLSRLMKDGIGEGYTRVDHPDVSNQLFSAYSKVQDIRALAQIVGEEDLSDKDKKYMEFGDAFEEKFVTQKYNENRDMENTLDLSWNILSLLPKEELDRLDPTLIEKYMK</sequence>
<comment type="similarity">
    <text evidence="1 4">Belongs to the ATPase alpha/beta chains family.</text>
</comment>
<dbReference type="InterPro" id="IPR027417">
    <property type="entry name" value="P-loop_NTPase"/>
</dbReference>
<comment type="function">
    <text evidence="4">Produces ATP from ADP in the presence of a proton gradient across the membrane. The V-type beta chain is a regulatory subunit.</text>
</comment>
<dbReference type="Gene3D" id="3.40.50.12240">
    <property type="match status" value="1"/>
</dbReference>
<dbReference type="Pfam" id="PF22919">
    <property type="entry name" value="ATP-synt_VA_C"/>
    <property type="match status" value="1"/>
</dbReference>
<evidence type="ECO:0000256" key="2">
    <source>
        <dbReference type="ARBA" id="ARBA00022448"/>
    </source>
</evidence>
<dbReference type="PANTHER" id="PTHR43389">
    <property type="entry name" value="V-TYPE PROTON ATPASE SUBUNIT B"/>
    <property type="match status" value="1"/>
</dbReference>
<evidence type="ECO:0000256" key="3">
    <source>
        <dbReference type="ARBA" id="ARBA00023065"/>
    </source>
</evidence>
<keyword evidence="4" id="KW-0066">ATP synthesis</keyword>
<dbReference type="CDD" id="cd18112">
    <property type="entry name" value="ATP-synt_V_A-type_beta_C"/>
    <property type="match status" value="1"/>
</dbReference>
<comment type="caution">
    <text evidence="8">The sequence shown here is derived from an EMBL/GenBank/DDBJ whole genome shotgun (WGS) entry which is preliminary data.</text>
</comment>
<evidence type="ECO:0000259" key="5">
    <source>
        <dbReference type="Pfam" id="PF00006"/>
    </source>
</evidence>
<dbReference type="RefSeq" id="WP_216585876.1">
    <property type="nucleotide sequence ID" value="NZ_JAHLPJ010000001.1"/>
</dbReference>
<dbReference type="Pfam" id="PF02874">
    <property type="entry name" value="ATP-synt_ab_N"/>
    <property type="match status" value="1"/>
</dbReference>
<dbReference type="InterPro" id="IPR022879">
    <property type="entry name" value="V-ATPase_su_B/beta"/>
</dbReference>
<reference evidence="8 9" key="1">
    <citation type="submission" date="2019-09" db="EMBL/GenBank/DDBJ databases">
        <title>In-depth cultivation of the pig gut microbiome towards novel bacterial diversity and tailored functional studies.</title>
        <authorList>
            <person name="Wylensek D."/>
            <person name="Hitch T.C.A."/>
            <person name="Clavel T."/>
        </authorList>
    </citation>
    <scope>NUCLEOTIDE SEQUENCE [LARGE SCALE GENOMIC DNA]</scope>
    <source>
        <strain evidence="8 9">WCA3-693-APC-4?</strain>
    </source>
</reference>
<evidence type="ECO:0000313" key="9">
    <source>
        <dbReference type="Proteomes" id="UP000469523"/>
    </source>
</evidence>
<dbReference type="GO" id="GO:0042777">
    <property type="term" value="P:proton motive force-driven plasma membrane ATP synthesis"/>
    <property type="evidence" value="ECO:0007669"/>
    <property type="project" value="UniProtKB-UniRule"/>
</dbReference>
<dbReference type="InterPro" id="IPR004100">
    <property type="entry name" value="ATPase_F1/V1/A1_a/bsu_N"/>
</dbReference>
<evidence type="ECO:0000256" key="4">
    <source>
        <dbReference type="HAMAP-Rule" id="MF_00310"/>
    </source>
</evidence>
<evidence type="ECO:0000259" key="7">
    <source>
        <dbReference type="Pfam" id="PF22919"/>
    </source>
</evidence>
<dbReference type="GO" id="GO:0046933">
    <property type="term" value="F:proton-transporting ATP synthase activity, rotational mechanism"/>
    <property type="evidence" value="ECO:0007669"/>
    <property type="project" value="UniProtKB-UniRule"/>
</dbReference>
<accession>A0A6N7XX65</accession>
<dbReference type="CDD" id="cd01135">
    <property type="entry name" value="V_A-ATPase_B"/>
    <property type="match status" value="1"/>
</dbReference>
<dbReference type="InterPro" id="IPR055190">
    <property type="entry name" value="ATP-synt_VA_C"/>
</dbReference>
<dbReference type="InterPro" id="IPR000194">
    <property type="entry name" value="ATPase_F1/V1/A1_a/bsu_nucl-bd"/>
</dbReference>
<protein>
    <recommendedName>
        <fullName evidence="4">V-type ATP synthase beta chain</fullName>
    </recommendedName>
    <alternativeName>
        <fullName evidence="4">V-ATPase subunit B</fullName>
    </alternativeName>
</protein>
<dbReference type="EMBL" id="VUNQ01000032">
    <property type="protein sequence ID" value="MSU02407.1"/>
    <property type="molecule type" value="Genomic_DNA"/>
</dbReference>
<dbReference type="PANTHER" id="PTHR43389:SF4">
    <property type="entry name" value="V-TYPE PROTON ATPASE SUBUNIT B"/>
    <property type="match status" value="1"/>
</dbReference>
<dbReference type="SUPFAM" id="SSF47917">
    <property type="entry name" value="C-terminal domain of alpha and beta subunits of F1 ATP synthase"/>
    <property type="match status" value="1"/>
</dbReference>
<dbReference type="SUPFAM" id="SSF52540">
    <property type="entry name" value="P-loop containing nucleoside triphosphate hydrolases"/>
    <property type="match status" value="1"/>
</dbReference>
<evidence type="ECO:0000256" key="1">
    <source>
        <dbReference type="ARBA" id="ARBA00008936"/>
    </source>
</evidence>
<evidence type="ECO:0000313" key="8">
    <source>
        <dbReference type="EMBL" id="MSU02407.1"/>
    </source>
</evidence>
<dbReference type="HAMAP" id="MF_00310">
    <property type="entry name" value="ATP_synth_B_arch"/>
    <property type="match status" value="1"/>
</dbReference>
<proteinExistence type="inferred from homology"/>
<organism evidence="8 9">
    <name type="scientific">Tissierella pigra</name>
    <dbReference type="NCBI Taxonomy" id="2607614"/>
    <lineage>
        <taxon>Bacteria</taxon>
        <taxon>Bacillati</taxon>
        <taxon>Bacillota</taxon>
        <taxon>Tissierellia</taxon>
        <taxon>Tissierellales</taxon>
        <taxon>Tissierellaceae</taxon>
        <taxon>Tissierella</taxon>
    </lineage>
</organism>
<feature type="domain" description="ATPase F1/V1/A1 complex alpha/beta subunit nucleotide-binding" evidence="5">
    <location>
        <begin position="131"/>
        <end position="352"/>
    </location>
</feature>